<dbReference type="PANTHER" id="PTHR43884">
    <property type="entry name" value="ACYL-COA DEHYDROGENASE"/>
    <property type="match status" value="1"/>
</dbReference>
<evidence type="ECO:0000256" key="1">
    <source>
        <dbReference type="ARBA" id="ARBA00001974"/>
    </source>
</evidence>
<dbReference type="GO" id="GO:0003995">
    <property type="term" value="F:acyl-CoA dehydrogenase activity"/>
    <property type="evidence" value="ECO:0007669"/>
    <property type="project" value="InterPro"/>
</dbReference>
<reference evidence="11" key="1">
    <citation type="submission" date="2016-10" db="EMBL/GenBank/DDBJ databases">
        <authorList>
            <person name="Varghese N."/>
            <person name="Submissions S."/>
        </authorList>
    </citation>
    <scope>NUCLEOTIDE SEQUENCE [LARGE SCALE GENOMIC DNA]</scope>
    <source>
        <strain evidence="11">DSM 17834</strain>
    </source>
</reference>
<feature type="domain" description="Acyl-CoA oxidase/dehydrogenase middle" evidence="8">
    <location>
        <begin position="126"/>
        <end position="221"/>
    </location>
</feature>
<dbReference type="AlphaFoldDB" id="A0A1I5WUI6"/>
<evidence type="ECO:0000259" key="7">
    <source>
        <dbReference type="Pfam" id="PF00441"/>
    </source>
</evidence>
<dbReference type="Proteomes" id="UP000198784">
    <property type="component" value="Unassembled WGS sequence"/>
</dbReference>
<evidence type="ECO:0000313" key="11">
    <source>
        <dbReference type="Proteomes" id="UP000198784"/>
    </source>
</evidence>
<accession>A0A1I5WUI6</accession>
<dbReference type="GO" id="GO:0050660">
    <property type="term" value="F:flavin adenine dinucleotide binding"/>
    <property type="evidence" value="ECO:0007669"/>
    <property type="project" value="InterPro"/>
</dbReference>
<dbReference type="Gene3D" id="2.40.110.10">
    <property type="entry name" value="Butyryl-CoA Dehydrogenase, subunit A, domain 2"/>
    <property type="match status" value="1"/>
</dbReference>
<evidence type="ECO:0000259" key="9">
    <source>
        <dbReference type="Pfam" id="PF02771"/>
    </source>
</evidence>
<dbReference type="InterPro" id="IPR006089">
    <property type="entry name" value="Acyl-CoA_DH_CS"/>
</dbReference>
<proteinExistence type="inferred from homology"/>
<dbReference type="RefSeq" id="WP_090505556.1">
    <property type="nucleotide sequence ID" value="NZ_FOWX01000044.1"/>
</dbReference>
<dbReference type="Gene3D" id="1.10.540.10">
    <property type="entry name" value="Acyl-CoA dehydrogenase/oxidase, N-terminal domain"/>
    <property type="match status" value="1"/>
</dbReference>
<dbReference type="Pfam" id="PF02771">
    <property type="entry name" value="Acyl-CoA_dh_N"/>
    <property type="match status" value="1"/>
</dbReference>
<evidence type="ECO:0000256" key="5">
    <source>
        <dbReference type="ARBA" id="ARBA00023002"/>
    </source>
</evidence>
<gene>
    <name evidence="10" type="ORF">SAMN05216190_14422</name>
</gene>
<name>A0A1I5WUI6_9PSED</name>
<keyword evidence="5 6" id="KW-0560">Oxidoreductase</keyword>
<evidence type="ECO:0000256" key="2">
    <source>
        <dbReference type="ARBA" id="ARBA00009347"/>
    </source>
</evidence>
<comment type="similarity">
    <text evidence="2 6">Belongs to the acyl-CoA dehydrogenase family.</text>
</comment>
<dbReference type="SUPFAM" id="SSF56645">
    <property type="entry name" value="Acyl-CoA dehydrogenase NM domain-like"/>
    <property type="match status" value="1"/>
</dbReference>
<dbReference type="FunFam" id="2.40.110.10:FF:000002">
    <property type="entry name" value="Acyl-CoA dehydrogenase fadE12"/>
    <property type="match status" value="1"/>
</dbReference>
<evidence type="ECO:0000256" key="6">
    <source>
        <dbReference type="RuleBase" id="RU362125"/>
    </source>
</evidence>
<dbReference type="Pfam" id="PF02770">
    <property type="entry name" value="Acyl-CoA_dh_M"/>
    <property type="match status" value="1"/>
</dbReference>
<dbReference type="Pfam" id="PF00441">
    <property type="entry name" value="Acyl-CoA_dh_1"/>
    <property type="match status" value="1"/>
</dbReference>
<keyword evidence="11" id="KW-1185">Reference proteome</keyword>
<dbReference type="FunFam" id="1.20.140.10:FF:000001">
    <property type="entry name" value="Acyl-CoA dehydrogenase"/>
    <property type="match status" value="1"/>
</dbReference>
<protein>
    <submittedName>
        <fullName evidence="10">Acyl-CoA dehydrogenase</fullName>
    </submittedName>
</protein>
<dbReference type="OrthoDB" id="9775090at2"/>
<dbReference type="EMBL" id="FOWX01000044">
    <property type="protein sequence ID" value="SFQ23384.1"/>
    <property type="molecule type" value="Genomic_DNA"/>
</dbReference>
<dbReference type="InterPro" id="IPR013786">
    <property type="entry name" value="AcylCoA_DH/ox_N"/>
</dbReference>
<comment type="cofactor">
    <cofactor evidence="1 6">
        <name>FAD</name>
        <dbReference type="ChEBI" id="CHEBI:57692"/>
    </cofactor>
</comment>
<feature type="domain" description="Acyl-CoA dehydrogenase/oxidase C-terminal" evidence="7">
    <location>
        <begin position="233"/>
        <end position="381"/>
    </location>
</feature>
<dbReference type="InterPro" id="IPR037069">
    <property type="entry name" value="AcylCoA_DH/ox_N_sf"/>
</dbReference>
<dbReference type="InterPro" id="IPR006091">
    <property type="entry name" value="Acyl-CoA_Oxase/DH_mid-dom"/>
</dbReference>
<dbReference type="PROSITE" id="PS00073">
    <property type="entry name" value="ACYL_COA_DH_2"/>
    <property type="match status" value="1"/>
</dbReference>
<dbReference type="InterPro" id="IPR046373">
    <property type="entry name" value="Acyl-CoA_Oxase/DH_mid-dom_sf"/>
</dbReference>
<dbReference type="InterPro" id="IPR009100">
    <property type="entry name" value="AcylCoA_DH/oxidase_NM_dom_sf"/>
</dbReference>
<organism evidence="10 11">
    <name type="scientific">Pseudomonas borbori</name>
    <dbReference type="NCBI Taxonomy" id="289003"/>
    <lineage>
        <taxon>Bacteria</taxon>
        <taxon>Pseudomonadati</taxon>
        <taxon>Pseudomonadota</taxon>
        <taxon>Gammaproteobacteria</taxon>
        <taxon>Pseudomonadales</taxon>
        <taxon>Pseudomonadaceae</taxon>
        <taxon>Pseudomonas</taxon>
    </lineage>
</organism>
<keyword evidence="4 6" id="KW-0274">FAD</keyword>
<dbReference type="Gene3D" id="1.20.140.10">
    <property type="entry name" value="Butyryl-CoA Dehydrogenase, subunit A, domain 3"/>
    <property type="match status" value="1"/>
</dbReference>
<evidence type="ECO:0000256" key="3">
    <source>
        <dbReference type="ARBA" id="ARBA00022630"/>
    </source>
</evidence>
<evidence type="ECO:0000313" key="10">
    <source>
        <dbReference type="EMBL" id="SFQ23384.1"/>
    </source>
</evidence>
<dbReference type="InterPro" id="IPR036250">
    <property type="entry name" value="AcylCo_DH-like_C"/>
</dbReference>
<dbReference type="SUPFAM" id="SSF47203">
    <property type="entry name" value="Acyl-CoA dehydrogenase C-terminal domain-like"/>
    <property type="match status" value="1"/>
</dbReference>
<dbReference type="PANTHER" id="PTHR43884:SF40">
    <property type="entry name" value="ACYL-COA DEHYDROGENASE"/>
    <property type="match status" value="1"/>
</dbReference>
<dbReference type="FunFam" id="1.10.540.10:FF:000026">
    <property type="entry name" value="Acyl-CoA dehydrogenase medium chain"/>
    <property type="match status" value="1"/>
</dbReference>
<feature type="domain" description="Acyl-CoA dehydrogenase/oxidase N-terminal" evidence="9">
    <location>
        <begin position="10"/>
        <end position="122"/>
    </location>
</feature>
<keyword evidence="3 6" id="KW-0285">Flavoprotein</keyword>
<dbReference type="STRING" id="289003.SAMN05216190_14422"/>
<sequence>MSVQRSIFGEEHKLFQDSVRRFIATEVAPNFDRWEEDGIVSRAFWQAAGAAGILCPQVPEKYGGSGVGFTYNAIVNEELTRAGFIGPQNDLSVHSDVCLGYILHYGNEEQKHKWLPGMVSGETVCAIAMTEPGTGSDLQGIRTRAVLQGDEYVVSGSKTFISNGQHADLVIVVARTNDSLGSRGMSLILVEADRDGFKRGRNLDKLGHKSADTSELFFDAVRVPASNLLGAEGGGFAALMSDLPQERLTIAVACMGAAQRAFDVTCEYVRERQAFGKAVLEFQNTRYKLADLKADLAVGWAFVDQCIAQHERGELTQSNASIAKLWCSEMQGRLVDQCLQFFGGYGFMREYEICRLYADARVQRIYGGTSEIMRELISRNL</sequence>
<dbReference type="InterPro" id="IPR009075">
    <property type="entry name" value="AcylCo_DH/oxidase_C"/>
</dbReference>
<evidence type="ECO:0000259" key="8">
    <source>
        <dbReference type="Pfam" id="PF02770"/>
    </source>
</evidence>
<evidence type="ECO:0000256" key="4">
    <source>
        <dbReference type="ARBA" id="ARBA00022827"/>
    </source>
</evidence>